<gene>
    <name evidence="2" type="ORF">ABC228_08265</name>
</gene>
<dbReference type="Proteomes" id="UP001444625">
    <property type="component" value="Unassembled WGS sequence"/>
</dbReference>
<keyword evidence="1" id="KW-0732">Signal</keyword>
<dbReference type="EMBL" id="JBDIML010000002">
    <property type="protein sequence ID" value="MEN2767179.1"/>
    <property type="molecule type" value="Genomic_DNA"/>
</dbReference>
<organism evidence="2 3">
    <name type="scientific">Ornithinibacillus xuwenensis</name>
    <dbReference type="NCBI Taxonomy" id="3144668"/>
    <lineage>
        <taxon>Bacteria</taxon>
        <taxon>Bacillati</taxon>
        <taxon>Bacillota</taxon>
        <taxon>Bacilli</taxon>
        <taxon>Bacillales</taxon>
        <taxon>Bacillaceae</taxon>
        <taxon>Ornithinibacillus</taxon>
    </lineage>
</organism>
<evidence type="ECO:0000313" key="2">
    <source>
        <dbReference type="EMBL" id="MEN2767179.1"/>
    </source>
</evidence>
<name>A0ABU9XJ78_9BACI</name>
<evidence type="ECO:0000313" key="3">
    <source>
        <dbReference type="Proteomes" id="UP001444625"/>
    </source>
</evidence>
<feature type="signal peptide" evidence="1">
    <location>
        <begin position="1"/>
        <end position="27"/>
    </location>
</feature>
<proteinExistence type="predicted"/>
<comment type="caution">
    <text evidence="2">The sequence shown here is derived from an EMBL/GenBank/DDBJ whole genome shotgun (WGS) entry which is preliminary data.</text>
</comment>
<dbReference type="InterPro" id="IPR009343">
    <property type="entry name" value="DUF1002"/>
</dbReference>
<reference evidence="2 3" key="1">
    <citation type="submission" date="2024-05" db="EMBL/GenBank/DDBJ databases">
        <authorList>
            <person name="Haq I."/>
            <person name="Ullah Z."/>
            <person name="Ahmad R."/>
            <person name="Li M."/>
            <person name="Tong Y."/>
        </authorList>
    </citation>
    <scope>NUCLEOTIDE SEQUENCE [LARGE SCALE GENOMIC DNA]</scope>
    <source>
        <strain evidence="2 3">16A2E</strain>
    </source>
</reference>
<protein>
    <submittedName>
        <fullName evidence="2">DUF1002 domain-containing protein</fullName>
    </submittedName>
</protein>
<feature type="chain" id="PRO_5046435175" evidence="1">
    <location>
        <begin position="28"/>
        <end position="302"/>
    </location>
</feature>
<dbReference type="Pfam" id="PF06207">
    <property type="entry name" value="DUF1002"/>
    <property type="match status" value="1"/>
</dbReference>
<keyword evidence="3" id="KW-1185">Reference proteome</keyword>
<sequence>MKNYRKIIALFTVIMSLLALMVTSVSAEEAIDEKLGVPILVYGGNLSDEQKTETQELLDVTDTQVADEYTVTGDDLAKYIGGNPDARMFSSAKITMEEEGTGLNVSIVTPDNITEVTNEMYANALLTAGVENATVLVASPVAVTGHSALTGIYKAYDVEGVELDKERMELANEELALATDLVKDSGLTQEQVSELLTQIKQDIAEQNPASIDDIERIVQEQLDKLEISLSEEDRQLLINLFDKMRNLNIDFSQVKDQLNDIASKVQEQIEDLIADEGFWDSIGNFFQKLFEAIGKFFANLFG</sequence>
<accession>A0ABU9XJ78</accession>
<evidence type="ECO:0000256" key="1">
    <source>
        <dbReference type="SAM" id="SignalP"/>
    </source>
</evidence>
<dbReference type="RefSeq" id="WP_345824641.1">
    <property type="nucleotide sequence ID" value="NZ_JBDIML010000002.1"/>
</dbReference>